<dbReference type="Pfam" id="PF03372">
    <property type="entry name" value="Exo_endo_phos"/>
    <property type="match status" value="1"/>
</dbReference>
<proteinExistence type="predicted"/>
<dbReference type="InterPro" id="IPR005135">
    <property type="entry name" value="Endo/exonuclease/phosphatase"/>
</dbReference>
<dbReference type="Gene3D" id="3.60.10.10">
    <property type="entry name" value="Endonuclease/exonuclease/phosphatase"/>
    <property type="match status" value="1"/>
</dbReference>
<dbReference type="GO" id="GO:0003824">
    <property type="term" value="F:catalytic activity"/>
    <property type="evidence" value="ECO:0007669"/>
    <property type="project" value="InterPro"/>
</dbReference>
<accession>A0AA88XYU0</accession>
<organism evidence="2 3">
    <name type="scientific">Pinctada imbricata</name>
    <name type="common">Atlantic pearl-oyster</name>
    <name type="synonym">Pinctada martensii</name>
    <dbReference type="NCBI Taxonomy" id="66713"/>
    <lineage>
        <taxon>Eukaryota</taxon>
        <taxon>Metazoa</taxon>
        <taxon>Spiralia</taxon>
        <taxon>Lophotrochozoa</taxon>
        <taxon>Mollusca</taxon>
        <taxon>Bivalvia</taxon>
        <taxon>Autobranchia</taxon>
        <taxon>Pteriomorphia</taxon>
        <taxon>Pterioida</taxon>
        <taxon>Pterioidea</taxon>
        <taxon>Pteriidae</taxon>
        <taxon>Pinctada</taxon>
    </lineage>
</organism>
<evidence type="ECO:0000259" key="1">
    <source>
        <dbReference type="PROSITE" id="PS50878"/>
    </source>
</evidence>
<evidence type="ECO:0000313" key="3">
    <source>
        <dbReference type="Proteomes" id="UP001186944"/>
    </source>
</evidence>
<dbReference type="AlphaFoldDB" id="A0AA88XYU0"/>
<comment type="caution">
    <text evidence="2">The sequence shown here is derived from an EMBL/GenBank/DDBJ whole genome shotgun (WGS) entry which is preliminary data.</text>
</comment>
<dbReference type="PANTHER" id="PTHR33332">
    <property type="entry name" value="REVERSE TRANSCRIPTASE DOMAIN-CONTAINING PROTEIN"/>
    <property type="match status" value="1"/>
</dbReference>
<dbReference type="Pfam" id="PF00078">
    <property type="entry name" value="RVT_1"/>
    <property type="match status" value="1"/>
</dbReference>
<dbReference type="CDD" id="cd01650">
    <property type="entry name" value="RT_nLTR_like"/>
    <property type="match status" value="1"/>
</dbReference>
<dbReference type="Proteomes" id="UP001186944">
    <property type="component" value="Unassembled WGS sequence"/>
</dbReference>
<keyword evidence="3" id="KW-1185">Reference proteome</keyword>
<dbReference type="InterPro" id="IPR043502">
    <property type="entry name" value="DNA/RNA_pol_sf"/>
</dbReference>
<dbReference type="PROSITE" id="PS50878">
    <property type="entry name" value="RT_POL"/>
    <property type="match status" value="1"/>
</dbReference>
<dbReference type="SUPFAM" id="SSF56219">
    <property type="entry name" value="DNase I-like"/>
    <property type="match status" value="1"/>
</dbReference>
<sequence length="992" mass="113829">MSNETIENTRTPIMKDCLLSDSNVSDNKHQNSSKNLNENFGLVMRGLRIGNLNVCHVLPKLDEIKLMIKSSCSVNILGLCETFLNESVHNDFLNIDGFVFERKDRDGGSGGGLLLYVCNDFNFKRRYDLETQNIETIWAEIMIPNSRSILLCSAYRPPSAPVAWVDAFATEVNNAVSCDDNEIILMGDFNIDLNKDPPSYWTSALETFDLSQVINTNTRVTANSNTLIDHIYTNRPDNIQEVNVPYITMSDHFPICITRRLPKINKKSTHLEITYRDFKNFDEFLFLQDLANAPFQHIEQFSDVNNAMNLFFHIFLDVFNKHASLKTKRVKTQTKPTWLTPEINEARHKRDYFHKKLDFDNYKIWRNKVTTLIIKAKENYFSKAINENKNTGDIWRNMKQIIPKGSHSIPNKLCDGETEGETKEEMAKIFNQFYANISKQIVTENISPVSTLELLKNFTKSKLTTTNIFEIQPILEEEVHRMLKKLQINKSAGIDNVGPRILKLSADIIAKPITHLLNLSISTSKFPDNFKVAKIIPIYKKGDKTDPGNYRPISLLPTISKLFEKHVTSQVYNFLTENDLLMDSQSGFRKLHSCQTALTRLTEKWIKEIDDGNMTGTVLLDLRKAFDLVNHPLLLEKMKHYNFDTNSLQWFKSYLSNRSQVVQIGNTQSGLESIYCGVPQGSVLGPILFLIYINDLPLHVKNSLLDLFADDATLHHSGHIIDQIESNLNDDILSVKTWCDENKMAINENKSKCLLIGSRQRLSRLDKKEIDIEVNGKPLQNVEADKLLGVTIDNNLQFNKHISEVCRNISCKISLLRRIKQYLNKHYRKLYFNAYILPSIDYCLTIYGNASKTQLDRVLKLQKSAARVIMDAPPDSPSQPLFDELGWLNIYDRCMFNKGVLLYKIFNNLAPPYLCDLFSKNSNSLYTLRSVTGNDLQVPRHKTESFKRSLQYSGVSLWNELPSNIKEASSLFSFKNCLYKYLFGKGKNEDPL</sequence>
<dbReference type="SUPFAM" id="SSF56672">
    <property type="entry name" value="DNA/RNA polymerases"/>
    <property type="match status" value="1"/>
</dbReference>
<reference evidence="2" key="1">
    <citation type="submission" date="2019-08" db="EMBL/GenBank/DDBJ databases">
        <title>The improved chromosome-level genome for the pearl oyster Pinctada fucata martensii using PacBio sequencing and Hi-C.</title>
        <authorList>
            <person name="Zheng Z."/>
        </authorList>
    </citation>
    <scope>NUCLEOTIDE SEQUENCE</scope>
    <source>
        <strain evidence="2">ZZ-2019</strain>
        <tissue evidence="2">Adductor muscle</tissue>
    </source>
</reference>
<gene>
    <name evidence="2" type="ORF">FSP39_004909</name>
</gene>
<dbReference type="InterPro" id="IPR036691">
    <property type="entry name" value="Endo/exonu/phosph_ase_sf"/>
</dbReference>
<dbReference type="EMBL" id="VSWD01000010">
    <property type="protein sequence ID" value="KAK3089599.1"/>
    <property type="molecule type" value="Genomic_DNA"/>
</dbReference>
<feature type="domain" description="Reverse transcriptase" evidence="1">
    <location>
        <begin position="519"/>
        <end position="792"/>
    </location>
</feature>
<protein>
    <recommendedName>
        <fullName evidence="1">Reverse transcriptase domain-containing protein</fullName>
    </recommendedName>
</protein>
<dbReference type="InterPro" id="IPR000477">
    <property type="entry name" value="RT_dom"/>
</dbReference>
<evidence type="ECO:0000313" key="2">
    <source>
        <dbReference type="EMBL" id="KAK3089599.1"/>
    </source>
</evidence>
<name>A0AA88XYU0_PINIB</name>